<sequence>MSEEQVRRLLARARHTAPVPDDVAARLDAALRDAAHADGREPADTGLDELAARRRRRRWTGALAAAAVVVVAGVGLGATGGLDLSGAGGEGSGSDSAGGALEAPGPEGTRPGSTPPGSEGPDVAERDEGAPSGSDDPGFSAESDPRATARGLPVVRDGSTLVADLVDAARTARPDLRVVAPCAPRTVEGERVRVRFAAGSRATEVPAEVVLVPAGDGARRAEVWSCVPDAADAAGPLRSAVLPRR</sequence>
<feature type="transmembrane region" description="Helical" evidence="2">
    <location>
        <begin position="62"/>
        <end position="82"/>
    </location>
</feature>
<keyword evidence="4" id="KW-1185">Reference proteome</keyword>
<feature type="region of interest" description="Disordered" evidence="1">
    <location>
        <begin position="87"/>
        <end position="153"/>
    </location>
</feature>
<feature type="compositionally biased region" description="Low complexity" evidence="1">
    <location>
        <begin position="93"/>
        <end position="108"/>
    </location>
</feature>
<keyword evidence="2" id="KW-0812">Transmembrane</keyword>
<dbReference type="Proteomes" id="UP001501612">
    <property type="component" value="Unassembled WGS sequence"/>
</dbReference>
<evidence type="ECO:0000256" key="1">
    <source>
        <dbReference type="SAM" id="MobiDB-lite"/>
    </source>
</evidence>
<accession>A0ABN2NX17</accession>
<dbReference type="RefSeq" id="WP_344002834.1">
    <property type="nucleotide sequence ID" value="NZ_BAAAMY010000001.1"/>
</dbReference>
<reference evidence="3 4" key="1">
    <citation type="journal article" date="2019" name="Int. J. Syst. Evol. Microbiol.">
        <title>The Global Catalogue of Microorganisms (GCM) 10K type strain sequencing project: providing services to taxonomists for standard genome sequencing and annotation.</title>
        <authorList>
            <consortium name="The Broad Institute Genomics Platform"/>
            <consortium name="The Broad Institute Genome Sequencing Center for Infectious Disease"/>
            <person name="Wu L."/>
            <person name="Ma J."/>
        </authorList>
    </citation>
    <scope>NUCLEOTIDE SEQUENCE [LARGE SCALE GENOMIC DNA]</scope>
    <source>
        <strain evidence="3 4">JCM 14046</strain>
    </source>
</reference>
<name>A0ABN2NX17_9ACTN</name>
<gene>
    <name evidence="3" type="ORF">GCM10009737_03540</name>
</gene>
<proteinExistence type="predicted"/>
<keyword evidence="2" id="KW-0472">Membrane</keyword>
<organism evidence="3 4">
    <name type="scientific">Nocardioides lentus</name>
    <dbReference type="NCBI Taxonomy" id="338077"/>
    <lineage>
        <taxon>Bacteria</taxon>
        <taxon>Bacillati</taxon>
        <taxon>Actinomycetota</taxon>
        <taxon>Actinomycetes</taxon>
        <taxon>Propionibacteriales</taxon>
        <taxon>Nocardioidaceae</taxon>
        <taxon>Nocardioides</taxon>
    </lineage>
</organism>
<dbReference type="EMBL" id="BAAAMY010000001">
    <property type="protein sequence ID" value="GAA1906029.1"/>
    <property type="molecule type" value="Genomic_DNA"/>
</dbReference>
<evidence type="ECO:0000256" key="2">
    <source>
        <dbReference type="SAM" id="Phobius"/>
    </source>
</evidence>
<keyword evidence="2" id="KW-1133">Transmembrane helix</keyword>
<evidence type="ECO:0000313" key="3">
    <source>
        <dbReference type="EMBL" id="GAA1906029.1"/>
    </source>
</evidence>
<evidence type="ECO:0000313" key="4">
    <source>
        <dbReference type="Proteomes" id="UP001501612"/>
    </source>
</evidence>
<comment type="caution">
    <text evidence="3">The sequence shown here is derived from an EMBL/GenBank/DDBJ whole genome shotgun (WGS) entry which is preliminary data.</text>
</comment>
<protein>
    <submittedName>
        <fullName evidence="3">Uncharacterized protein</fullName>
    </submittedName>
</protein>